<evidence type="ECO:0000256" key="3">
    <source>
        <dbReference type="ARBA" id="ARBA00023125"/>
    </source>
</evidence>
<evidence type="ECO:0000256" key="2">
    <source>
        <dbReference type="ARBA" id="ARBA00023015"/>
    </source>
</evidence>
<dbReference type="Proteomes" id="UP001159364">
    <property type="component" value="Linkage Group LG05"/>
</dbReference>
<keyword evidence="3" id="KW-0238">DNA-binding</keyword>
<gene>
    <name evidence="8" type="ORF">K2173_014872</name>
</gene>
<evidence type="ECO:0000256" key="1">
    <source>
        <dbReference type="ARBA" id="ARBA00004123"/>
    </source>
</evidence>
<evidence type="ECO:0000259" key="7">
    <source>
        <dbReference type="PROSITE" id="PS50888"/>
    </source>
</evidence>
<keyword evidence="9" id="KW-1185">Reference proteome</keyword>
<dbReference type="Gene3D" id="4.10.280.10">
    <property type="entry name" value="Helix-loop-helix DNA-binding domain"/>
    <property type="match status" value="1"/>
</dbReference>
<keyword evidence="5" id="KW-0539">Nucleus</keyword>
<keyword evidence="4" id="KW-0804">Transcription</keyword>
<dbReference type="GO" id="GO:0000981">
    <property type="term" value="F:DNA-binding transcription factor activity, RNA polymerase II-specific"/>
    <property type="evidence" value="ECO:0007669"/>
    <property type="project" value="TreeGrafter"/>
</dbReference>
<dbReference type="InterPro" id="IPR036638">
    <property type="entry name" value="HLH_DNA-bd_sf"/>
</dbReference>
<dbReference type="PANTHER" id="PTHR11969:SF89">
    <property type="entry name" value="TRANSCRIPTION FACTOR BHLH99"/>
    <property type="match status" value="1"/>
</dbReference>
<feature type="domain" description="BHLH" evidence="7">
    <location>
        <begin position="102"/>
        <end position="153"/>
    </location>
</feature>
<name>A0AAV8TI92_9ROSI</name>
<dbReference type="Pfam" id="PF22754">
    <property type="entry name" value="bHLH-TF_ACT-like_plant"/>
    <property type="match status" value="1"/>
</dbReference>
<protein>
    <recommendedName>
        <fullName evidence="7">BHLH domain-containing protein</fullName>
    </recommendedName>
</protein>
<dbReference type="EMBL" id="JAIWQS010000005">
    <property type="protein sequence ID" value="KAJ8765750.1"/>
    <property type="molecule type" value="Genomic_DNA"/>
</dbReference>
<comment type="subcellular location">
    <subcellularLocation>
        <location evidence="1">Nucleus</location>
    </subcellularLocation>
</comment>
<dbReference type="Pfam" id="PF00010">
    <property type="entry name" value="HLH"/>
    <property type="match status" value="1"/>
</dbReference>
<evidence type="ECO:0000256" key="6">
    <source>
        <dbReference type="SAM" id="MobiDB-lite"/>
    </source>
</evidence>
<dbReference type="PROSITE" id="PS50888">
    <property type="entry name" value="BHLH"/>
    <property type="match status" value="1"/>
</dbReference>
<dbReference type="AlphaFoldDB" id="A0AAV8TI92"/>
<keyword evidence="2" id="KW-0805">Transcription regulation</keyword>
<sequence length="294" mass="33068">MALETVIFQQEPFSCGCCKCNDIYISSGLEEGKVYQETLSDICACSAFSVGTVVKESETNSFSQERSAGGEFFTGEVPPAISQGRRKRRRSKNVKNMEQIEHQRMVHITVERNRRKQMSEYLTGLRSMMPSSYVQRGDQASIVGGAINFVKDLERLLQSMEIYKRNKKQTDHTNTNNPTSLFSEFFLSDQSNSSSSTVEKKSSAIADVEVTMVENHANVRVRSRRHPKQLVKMVSGLHSLRLTILHLNVTTAQHMVLYSFSVKVEDECKLSSVKEVAAAVYAMVGRIQEESISD</sequence>
<accession>A0AAV8TI92</accession>
<comment type="caution">
    <text evidence="8">The sequence shown here is derived from an EMBL/GenBank/DDBJ whole genome shotgun (WGS) entry which is preliminary data.</text>
</comment>
<evidence type="ECO:0000313" key="8">
    <source>
        <dbReference type="EMBL" id="KAJ8765750.1"/>
    </source>
</evidence>
<dbReference type="InterPro" id="IPR011598">
    <property type="entry name" value="bHLH_dom"/>
</dbReference>
<dbReference type="InterPro" id="IPR054502">
    <property type="entry name" value="bHLH-TF_ACT-like_plant"/>
</dbReference>
<dbReference type="SUPFAM" id="SSF47459">
    <property type="entry name" value="HLH, helix-loop-helix DNA-binding domain"/>
    <property type="match status" value="1"/>
</dbReference>
<reference evidence="8 9" key="1">
    <citation type="submission" date="2021-09" db="EMBL/GenBank/DDBJ databases">
        <title>Genomic insights and catalytic innovation underlie evolution of tropane alkaloids biosynthesis.</title>
        <authorList>
            <person name="Wang Y.-J."/>
            <person name="Tian T."/>
            <person name="Huang J.-P."/>
            <person name="Huang S.-X."/>
        </authorList>
    </citation>
    <scope>NUCLEOTIDE SEQUENCE [LARGE SCALE GENOMIC DNA]</scope>
    <source>
        <strain evidence="8">KIB-2018</strain>
        <tissue evidence="8">Leaf</tissue>
    </source>
</reference>
<feature type="compositionally biased region" description="Basic residues" evidence="6">
    <location>
        <begin position="84"/>
        <end position="93"/>
    </location>
</feature>
<dbReference type="GO" id="GO:0005634">
    <property type="term" value="C:nucleus"/>
    <property type="evidence" value="ECO:0007669"/>
    <property type="project" value="UniProtKB-SubCell"/>
</dbReference>
<dbReference type="GO" id="GO:0046983">
    <property type="term" value="F:protein dimerization activity"/>
    <property type="evidence" value="ECO:0007669"/>
    <property type="project" value="InterPro"/>
</dbReference>
<evidence type="ECO:0000256" key="4">
    <source>
        <dbReference type="ARBA" id="ARBA00023163"/>
    </source>
</evidence>
<evidence type="ECO:0000313" key="9">
    <source>
        <dbReference type="Proteomes" id="UP001159364"/>
    </source>
</evidence>
<dbReference type="SMART" id="SM00353">
    <property type="entry name" value="HLH"/>
    <property type="match status" value="1"/>
</dbReference>
<feature type="region of interest" description="Disordered" evidence="6">
    <location>
        <begin position="73"/>
        <end position="94"/>
    </location>
</feature>
<proteinExistence type="predicted"/>
<organism evidence="8 9">
    <name type="scientific">Erythroxylum novogranatense</name>
    <dbReference type="NCBI Taxonomy" id="1862640"/>
    <lineage>
        <taxon>Eukaryota</taxon>
        <taxon>Viridiplantae</taxon>
        <taxon>Streptophyta</taxon>
        <taxon>Embryophyta</taxon>
        <taxon>Tracheophyta</taxon>
        <taxon>Spermatophyta</taxon>
        <taxon>Magnoliopsida</taxon>
        <taxon>eudicotyledons</taxon>
        <taxon>Gunneridae</taxon>
        <taxon>Pentapetalae</taxon>
        <taxon>rosids</taxon>
        <taxon>fabids</taxon>
        <taxon>Malpighiales</taxon>
        <taxon>Erythroxylaceae</taxon>
        <taxon>Erythroxylum</taxon>
    </lineage>
</organism>
<evidence type="ECO:0000256" key="5">
    <source>
        <dbReference type="ARBA" id="ARBA00023242"/>
    </source>
</evidence>
<dbReference type="GO" id="GO:0000978">
    <property type="term" value="F:RNA polymerase II cis-regulatory region sequence-specific DNA binding"/>
    <property type="evidence" value="ECO:0007669"/>
    <property type="project" value="TreeGrafter"/>
</dbReference>
<dbReference type="PANTHER" id="PTHR11969">
    <property type="entry name" value="MAX DIMERIZATION, MAD"/>
    <property type="match status" value="1"/>
</dbReference>